<evidence type="ECO:0000256" key="6">
    <source>
        <dbReference type="ARBA" id="ARBA00047512"/>
    </source>
</evidence>
<dbReference type="Gene3D" id="3.20.20.190">
    <property type="entry name" value="Phosphatidylinositol (PI) phosphodiesterase"/>
    <property type="match status" value="1"/>
</dbReference>
<dbReference type="EC" id="3.1.4.46" evidence="2"/>
<dbReference type="Proteomes" id="UP000234271">
    <property type="component" value="Chromosome"/>
</dbReference>
<dbReference type="InterPro" id="IPR030395">
    <property type="entry name" value="GP_PDE_dom"/>
</dbReference>
<feature type="domain" description="GP-PDE" evidence="7">
    <location>
        <begin position="59"/>
        <end position="373"/>
    </location>
</feature>
<gene>
    <name evidence="8" type="ORF">BLE401_03600</name>
</gene>
<evidence type="ECO:0000259" key="7">
    <source>
        <dbReference type="PROSITE" id="PS51704"/>
    </source>
</evidence>
<dbReference type="PANTHER" id="PTHR43620:SF7">
    <property type="entry name" value="GLYCEROPHOSPHODIESTER PHOSPHODIESTERASE GDPD5-RELATED"/>
    <property type="match status" value="1"/>
</dbReference>
<dbReference type="GO" id="GO:0006071">
    <property type="term" value="P:glycerol metabolic process"/>
    <property type="evidence" value="ECO:0007669"/>
    <property type="project" value="UniProtKB-KW"/>
</dbReference>
<evidence type="ECO:0000313" key="8">
    <source>
        <dbReference type="EMBL" id="AUI67875.2"/>
    </source>
</evidence>
<dbReference type="Pfam" id="PF03009">
    <property type="entry name" value="GDPD"/>
    <property type="match status" value="1"/>
</dbReference>
<dbReference type="SUPFAM" id="SSF51695">
    <property type="entry name" value="PLC-like phosphodiesterases"/>
    <property type="match status" value="1"/>
</dbReference>
<keyword evidence="9" id="KW-1185">Reference proteome</keyword>
<dbReference type="PROSITE" id="PS51704">
    <property type="entry name" value="GP_PDE"/>
    <property type="match status" value="1"/>
</dbReference>
<dbReference type="InterPro" id="IPR017946">
    <property type="entry name" value="PLC-like_Pdiesterase_TIM-brl"/>
</dbReference>
<evidence type="ECO:0000256" key="1">
    <source>
        <dbReference type="ARBA" id="ARBA00007277"/>
    </source>
</evidence>
<evidence type="ECO:0000256" key="2">
    <source>
        <dbReference type="ARBA" id="ARBA00012247"/>
    </source>
</evidence>
<proteinExistence type="inferred from homology"/>
<dbReference type="PANTHER" id="PTHR43620">
    <property type="entry name" value="GLYCEROPHOSPHORYL DIESTER PHOSPHODIESTERASE"/>
    <property type="match status" value="1"/>
</dbReference>
<dbReference type="OrthoDB" id="9795622at2"/>
<sequence>MQNLTDLNFTVTNATLLSETAPRNIQVGVRPFYLIEDMEASALKIKLQQCNETPLKKTEFSIGHRGAAMQFPEHTKESYVAAARMGAGIIECDATFTKDKQLVCRHSQCDLHTTTNILATPLAAKCSVPFTPADVANGTPASATCCTSDITLEEFKSLCGKMDASNPKATTVAEYLGGTPDWRTDSYATCGTVMTHAESIALFKQLGVKMTPELKSASVTMPFEGTYTQSQYAQQLIDEYKAAGVPASQVFPQSFNLADILYWIKNEPDFGQQAVFLDELETMDGVDASTARLPELVAQGVKIVAPPTWMLVTTDSNQQIIPSDYAKKAKALGLDIITWTLERSGPLKTGGGWYYQSINNVINNDGDMMVFLDVLAKQVGIRGIFSDWPATVTYYANCMGL</sequence>
<reference evidence="9" key="1">
    <citation type="submission" date="2016-12" db="EMBL/GenBank/DDBJ databases">
        <title>Complete Genome Sequence of Beggiatoa leptomitiformis D-401.</title>
        <authorList>
            <person name="Fomenkov A."/>
            <person name="Vincze T."/>
            <person name="Grabovich M."/>
            <person name="Anton B.P."/>
            <person name="Dubinina G."/>
            <person name="Orlova M."/>
            <person name="Belousova E."/>
            <person name="Roberts R.J."/>
        </authorList>
    </citation>
    <scope>NUCLEOTIDE SEQUENCE [LARGE SCALE GENOMIC DNA]</scope>
    <source>
        <strain evidence="9">D-401</strain>
    </source>
</reference>
<dbReference type="EMBL" id="CP018889">
    <property type="protein sequence ID" value="AUI67875.2"/>
    <property type="molecule type" value="Genomic_DNA"/>
</dbReference>
<comment type="catalytic activity">
    <reaction evidence="6">
        <text>a sn-glycero-3-phosphodiester + H2O = an alcohol + sn-glycerol 3-phosphate + H(+)</text>
        <dbReference type="Rhea" id="RHEA:12969"/>
        <dbReference type="ChEBI" id="CHEBI:15377"/>
        <dbReference type="ChEBI" id="CHEBI:15378"/>
        <dbReference type="ChEBI" id="CHEBI:30879"/>
        <dbReference type="ChEBI" id="CHEBI:57597"/>
        <dbReference type="ChEBI" id="CHEBI:83408"/>
        <dbReference type="EC" id="3.1.4.46"/>
    </reaction>
</comment>
<evidence type="ECO:0000256" key="5">
    <source>
        <dbReference type="ARBA" id="ARBA00022801"/>
    </source>
</evidence>
<keyword evidence="5" id="KW-0378">Hydrolase</keyword>
<keyword evidence="3" id="KW-0732">Signal</keyword>
<dbReference type="GO" id="GO:0008889">
    <property type="term" value="F:glycerophosphodiester phosphodiesterase activity"/>
    <property type="evidence" value="ECO:0007669"/>
    <property type="project" value="UniProtKB-EC"/>
</dbReference>
<dbReference type="AlphaFoldDB" id="A0A2N9YBM1"/>
<dbReference type="STRING" id="288004.AL038_02445"/>
<organism evidence="8 9">
    <name type="scientific">Beggiatoa leptomitoformis</name>
    <dbReference type="NCBI Taxonomy" id="288004"/>
    <lineage>
        <taxon>Bacteria</taxon>
        <taxon>Pseudomonadati</taxon>
        <taxon>Pseudomonadota</taxon>
        <taxon>Gammaproteobacteria</taxon>
        <taxon>Thiotrichales</taxon>
        <taxon>Thiotrichaceae</taxon>
        <taxon>Beggiatoa</taxon>
    </lineage>
</organism>
<dbReference type="KEGG" id="blep:AL038_02445"/>
<protein>
    <recommendedName>
        <fullName evidence="2">glycerophosphodiester phosphodiesterase</fullName>
        <ecNumber evidence="2">3.1.4.46</ecNumber>
    </recommendedName>
</protein>
<accession>A0A2N9YBM1</accession>
<evidence type="ECO:0000256" key="4">
    <source>
        <dbReference type="ARBA" id="ARBA00022798"/>
    </source>
</evidence>
<evidence type="ECO:0000313" key="9">
    <source>
        <dbReference type="Proteomes" id="UP000234271"/>
    </source>
</evidence>
<evidence type="ECO:0000256" key="3">
    <source>
        <dbReference type="ARBA" id="ARBA00022729"/>
    </source>
</evidence>
<name>A0A2N9YBM1_9GAMM</name>
<dbReference type="FunFam" id="3.20.20.190:FF:000040">
    <property type="entry name" value="Glycerophosphoryl diester phosphodiesterase family protein"/>
    <property type="match status" value="1"/>
</dbReference>
<comment type="similarity">
    <text evidence="1">Belongs to the glycerophosphoryl diester phosphodiesterase family.</text>
</comment>
<keyword evidence="4" id="KW-0319">Glycerol metabolism</keyword>
<dbReference type="GO" id="GO:0006629">
    <property type="term" value="P:lipid metabolic process"/>
    <property type="evidence" value="ECO:0007669"/>
    <property type="project" value="InterPro"/>
</dbReference>
<dbReference type="CDD" id="cd08560">
    <property type="entry name" value="GDPD_EcGlpQ_like_1"/>
    <property type="match status" value="1"/>
</dbReference>